<gene>
    <name evidence="1" type="ORF">TSAR_013906</name>
</gene>
<evidence type="ECO:0000313" key="2">
    <source>
        <dbReference type="Proteomes" id="UP000215335"/>
    </source>
</evidence>
<dbReference type="OrthoDB" id="7549643at2759"/>
<dbReference type="AlphaFoldDB" id="A0A232FKU7"/>
<comment type="caution">
    <text evidence="1">The sequence shown here is derived from an EMBL/GenBank/DDBJ whole genome shotgun (WGS) entry which is preliminary data.</text>
</comment>
<evidence type="ECO:0000313" key="1">
    <source>
        <dbReference type="EMBL" id="OXU31292.1"/>
    </source>
</evidence>
<protein>
    <submittedName>
        <fullName evidence="1">Uncharacterized protein</fullName>
    </submittedName>
</protein>
<keyword evidence="2" id="KW-1185">Reference proteome</keyword>
<name>A0A232FKU7_9HYME</name>
<proteinExistence type="predicted"/>
<reference evidence="1 2" key="1">
    <citation type="journal article" date="2017" name="Curr. Biol.">
        <title>The Evolution of Venom by Co-option of Single-Copy Genes.</title>
        <authorList>
            <person name="Martinson E.O."/>
            <person name="Mrinalini"/>
            <person name="Kelkar Y.D."/>
            <person name="Chang C.H."/>
            <person name="Werren J.H."/>
        </authorList>
    </citation>
    <scope>NUCLEOTIDE SEQUENCE [LARGE SCALE GENOMIC DNA]</scope>
    <source>
        <strain evidence="1 2">Alberta</strain>
        <tissue evidence="1">Whole body</tissue>
    </source>
</reference>
<dbReference type="Proteomes" id="UP000215335">
    <property type="component" value="Unassembled WGS sequence"/>
</dbReference>
<organism evidence="1 2">
    <name type="scientific">Trichomalopsis sarcophagae</name>
    <dbReference type="NCBI Taxonomy" id="543379"/>
    <lineage>
        <taxon>Eukaryota</taxon>
        <taxon>Metazoa</taxon>
        <taxon>Ecdysozoa</taxon>
        <taxon>Arthropoda</taxon>
        <taxon>Hexapoda</taxon>
        <taxon>Insecta</taxon>
        <taxon>Pterygota</taxon>
        <taxon>Neoptera</taxon>
        <taxon>Endopterygota</taxon>
        <taxon>Hymenoptera</taxon>
        <taxon>Apocrita</taxon>
        <taxon>Proctotrupomorpha</taxon>
        <taxon>Chalcidoidea</taxon>
        <taxon>Pteromalidae</taxon>
        <taxon>Pteromalinae</taxon>
        <taxon>Trichomalopsis</taxon>
    </lineage>
</organism>
<dbReference type="EMBL" id="NNAY01000070">
    <property type="protein sequence ID" value="OXU31292.1"/>
    <property type="molecule type" value="Genomic_DNA"/>
</dbReference>
<sequence>MEYIINDQGLRDLNNKFILKEVAILGLKNRAIGHWIVKAPHNFTELSIGIKRSNEYISNQFHSVRWHEGDIMAKVDIRVFTHGHDNWRYLETVMSDELVNVEEMYAPTFQELKKNKQHSNKKIVGGFIRQWIKRASTVSSHISTVLWCSQIVSQEKNLCDVHSVKVLFVTVQSSDIVQPRLQNILTNMLLSTTYAVNKSNSKRISLGLECHQGSFRPVVKLSTVTGSFKSITFNVASCKVFKNYFDLINTYFQDAYRFQSEYGRPTNIYMENHDLVFTTSYNTKSILIEERPVGTRLFPNLLLDEEDEDEVNSAFAESATCGSDATPIVGGFIRQWIKRASTVRSHISTVLWYSQIVSQEKNLCVVHSVKVLFAMVQSSDIVQPRSQNILTNMLLSTTYAVNKSNSKRISLGLECHQGISCPVVKLSTATGSFKSIKFDVASWKVFENYFDLIKTYFQDAYRFQSEYRRPTKIYMENHDLMFTTSYNTKSILIEERPVFGGKLQGCRRKLFYENCDSSCADSLTPKEG</sequence>
<accession>A0A232FKU7</accession>